<dbReference type="SUPFAM" id="SSF56300">
    <property type="entry name" value="Metallo-dependent phosphatases"/>
    <property type="match status" value="1"/>
</dbReference>
<evidence type="ECO:0000259" key="1">
    <source>
        <dbReference type="Pfam" id="PF00149"/>
    </source>
</evidence>
<feature type="domain" description="Calcineurin-like phosphoesterase" evidence="1">
    <location>
        <begin position="4"/>
        <end position="185"/>
    </location>
</feature>
<gene>
    <name evidence="2" type="ORF">I6I10_12615</name>
</gene>
<dbReference type="AlphaFoldDB" id="A0A7T4EI37"/>
<dbReference type="InterPro" id="IPR050535">
    <property type="entry name" value="DNA_Repair-Maintenance_Comp"/>
</dbReference>
<accession>A0A7T4EI37</accession>
<sequence length="208" mass="22646">MGYFSDLHLGAAWSPGSAWIESVLDSVDVDVVVFGGDLVDRKSGTAEDVARASSLLKTISDGLGLPLVLVWGNHDAALNLDLELAWVHDHRNIFCPGSTSQAESVRFPSIPVIFHALNVGERNDYRHVIDAYPIAHRQSSPDVAHVGILHTSLTGELSKNPCLPTTPSELRSKNYVAWLLGHVHTPHIVGDKPLIGWPGTGHFWRVTV</sequence>
<dbReference type="EMBL" id="CP066007">
    <property type="protein sequence ID" value="QQB47803.1"/>
    <property type="molecule type" value="Genomic_DNA"/>
</dbReference>
<evidence type="ECO:0000313" key="3">
    <source>
        <dbReference type="Proteomes" id="UP000596145"/>
    </source>
</evidence>
<proteinExistence type="predicted"/>
<dbReference type="GO" id="GO:0016787">
    <property type="term" value="F:hydrolase activity"/>
    <property type="evidence" value="ECO:0007669"/>
    <property type="project" value="InterPro"/>
</dbReference>
<organism evidence="2 3">
    <name type="scientific">Corynebacterium glucuronolyticum</name>
    <dbReference type="NCBI Taxonomy" id="39791"/>
    <lineage>
        <taxon>Bacteria</taxon>
        <taxon>Bacillati</taxon>
        <taxon>Actinomycetota</taxon>
        <taxon>Actinomycetes</taxon>
        <taxon>Mycobacteriales</taxon>
        <taxon>Corynebacteriaceae</taxon>
        <taxon>Corynebacterium</taxon>
    </lineage>
</organism>
<dbReference type="InterPro" id="IPR004843">
    <property type="entry name" value="Calcineurin-like_PHP"/>
</dbReference>
<reference evidence="2 3" key="1">
    <citation type="submission" date="2020-12" db="EMBL/GenBank/DDBJ databases">
        <title>FDA dAtabase for Regulatory Grade micrObial Sequences (FDA-ARGOS): Supporting development and validation of Infectious Disease Dx tests.</title>
        <authorList>
            <person name="Sproer C."/>
            <person name="Gronow S."/>
            <person name="Severitt S."/>
            <person name="Schroder I."/>
            <person name="Tallon L."/>
            <person name="Sadzewicz L."/>
            <person name="Zhao X."/>
            <person name="Boylan J."/>
            <person name="Ott S."/>
            <person name="Bowen H."/>
            <person name="Vavikolanu K."/>
            <person name="Mehta A."/>
            <person name="Aluvathingal J."/>
            <person name="Nadendla S."/>
            <person name="Lowell S."/>
            <person name="Myers T."/>
            <person name="Yan Y."/>
            <person name="Sichtig H."/>
        </authorList>
    </citation>
    <scope>NUCLEOTIDE SEQUENCE [LARGE SCALE GENOMIC DNA]</scope>
    <source>
        <strain evidence="2 3">FDAARGOS_1053</strain>
    </source>
</reference>
<dbReference type="Proteomes" id="UP000596145">
    <property type="component" value="Chromosome"/>
</dbReference>
<protein>
    <submittedName>
        <fullName evidence="2">Metallophosphoesterase</fullName>
    </submittedName>
</protein>
<dbReference type="OrthoDB" id="9773856at2"/>
<dbReference type="PANTHER" id="PTHR30337">
    <property type="entry name" value="COMPONENT OF ATP-DEPENDENT DSDNA EXONUCLEASE"/>
    <property type="match status" value="1"/>
</dbReference>
<dbReference type="Gene3D" id="3.60.21.10">
    <property type="match status" value="1"/>
</dbReference>
<dbReference type="InterPro" id="IPR029052">
    <property type="entry name" value="Metallo-depent_PP-like"/>
</dbReference>
<dbReference type="Pfam" id="PF00149">
    <property type="entry name" value="Metallophos"/>
    <property type="match status" value="1"/>
</dbReference>
<evidence type="ECO:0000313" key="2">
    <source>
        <dbReference type="EMBL" id="QQB47803.1"/>
    </source>
</evidence>
<name>A0A7T4EI37_9CORY</name>